<dbReference type="InterPro" id="IPR009003">
    <property type="entry name" value="Peptidase_S1_PA"/>
</dbReference>
<dbReference type="PRINTS" id="PR00722">
    <property type="entry name" value="CHYMOTRYPSIN"/>
</dbReference>
<dbReference type="InterPro" id="IPR001254">
    <property type="entry name" value="Trypsin_dom"/>
</dbReference>
<accession>A0AA38IRD0</accession>
<dbReference type="GO" id="GO:0006508">
    <property type="term" value="P:proteolysis"/>
    <property type="evidence" value="ECO:0007669"/>
    <property type="project" value="UniProtKB-KW"/>
</dbReference>
<protein>
    <recommendedName>
        <fullName evidence="9">Peptidase S1 domain-containing protein</fullName>
    </recommendedName>
</protein>
<dbReference type="PROSITE" id="PS00135">
    <property type="entry name" value="TRYPSIN_SER"/>
    <property type="match status" value="1"/>
</dbReference>
<gene>
    <name evidence="10" type="ORF">Zmor_011661</name>
</gene>
<dbReference type="FunFam" id="2.40.10.10:FF:000068">
    <property type="entry name" value="transmembrane protease serine 2"/>
    <property type="match status" value="1"/>
</dbReference>
<dbReference type="InterPro" id="IPR018114">
    <property type="entry name" value="TRYPSIN_HIS"/>
</dbReference>
<evidence type="ECO:0000256" key="4">
    <source>
        <dbReference type="ARBA" id="ARBA00022801"/>
    </source>
</evidence>
<dbReference type="GO" id="GO:0004252">
    <property type="term" value="F:serine-type endopeptidase activity"/>
    <property type="evidence" value="ECO:0007669"/>
    <property type="project" value="InterPro"/>
</dbReference>
<keyword evidence="11" id="KW-1185">Reference proteome</keyword>
<keyword evidence="4 7" id="KW-0378">Hydrolase</keyword>
<comment type="subcellular location">
    <subcellularLocation>
        <location evidence="1">Secreted</location>
        <location evidence="1">Extracellular space</location>
    </subcellularLocation>
</comment>
<dbReference type="InterPro" id="IPR050430">
    <property type="entry name" value="Peptidase_S1"/>
</dbReference>
<dbReference type="PANTHER" id="PTHR24276">
    <property type="entry name" value="POLYSERASE-RELATED"/>
    <property type="match status" value="1"/>
</dbReference>
<evidence type="ECO:0000313" key="11">
    <source>
        <dbReference type="Proteomes" id="UP001168821"/>
    </source>
</evidence>
<feature type="signal peptide" evidence="8">
    <location>
        <begin position="1"/>
        <end position="16"/>
    </location>
</feature>
<dbReference type="AlphaFoldDB" id="A0AA38IRD0"/>
<evidence type="ECO:0000256" key="2">
    <source>
        <dbReference type="ARBA" id="ARBA00007664"/>
    </source>
</evidence>
<dbReference type="SUPFAM" id="SSF50494">
    <property type="entry name" value="Trypsin-like serine proteases"/>
    <property type="match status" value="1"/>
</dbReference>
<feature type="domain" description="Peptidase S1" evidence="9">
    <location>
        <begin position="44"/>
        <end position="275"/>
    </location>
</feature>
<feature type="chain" id="PRO_5041379633" description="Peptidase S1 domain-containing protein" evidence="8">
    <location>
        <begin position="17"/>
        <end position="279"/>
    </location>
</feature>
<dbReference type="PROSITE" id="PS00134">
    <property type="entry name" value="TRYPSIN_HIS"/>
    <property type="match status" value="1"/>
</dbReference>
<dbReference type="CDD" id="cd00190">
    <property type="entry name" value="Tryp_SPc"/>
    <property type="match status" value="1"/>
</dbReference>
<dbReference type="PANTHER" id="PTHR24276:SF98">
    <property type="entry name" value="FI18310P1-RELATED"/>
    <property type="match status" value="1"/>
</dbReference>
<evidence type="ECO:0000256" key="3">
    <source>
        <dbReference type="ARBA" id="ARBA00022670"/>
    </source>
</evidence>
<keyword evidence="3 7" id="KW-0645">Protease</keyword>
<evidence type="ECO:0000256" key="7">
    <source>
        <dbReference type="RuleBase" id="RU363034"/>
    </source>
</evidence>
<dbReference type="PROSITE" id="PS50240">
    <property type="entry name" value="TRYPSIN_DOM"/>
    <property type="match status" value="1"/>
</dbReference>
<dbReference type="FunFam" id="2.40.10.10:FF:000036">
    <property type="entry name" value="Trypsin beta"/>
    <property type="match status" value="1"/>
</dbReference>
<dbReference type="InterPro" id="IPR001314">
    <property type="entry name" value="Peptidase_S1A"/>
</dbReference>
<dbReference type="GO" id="GO:0005576">
    <property type="term" value="C:extracellular region"/>
    <property type="evidence" value="ECO:0007669"/>
    <property type="project" value="UniProtKB-SubCell"/>
</dbReference>
<dbReference type="EMBL" id="JALNTZ010000003">
    <property type="protein sequence ID" value="KAJ3660003.1"/>
    <property type="molecule type" value="Genomic_DNA"/>
</dbReference>
<evidence type="ECO:0000256" key="8">
    <source>
        <dbReference type="SAM" id="SignalP"/>
    </source>
</evidence>
<comment type="similarity">
    <text evidence="2">Belongs to the peptidase S1 family.</text>
</comment>
<sequence length="279" mass="30018">MKSAIIILILIVLVAAAPKRTKLGYRNLYKEPVVPIVDKPNPRIIGGQEAVPHSIPYQAFIEIYTYKDGWYCGGSLLTPNYVVTAAHCGLDGEEAYVTLGAHNIINYEDTQIEDHTTDITIHAEYDGEKFINDIGVIRLSQPVTLTEAITTVKLPAADAGDFSKTTGRASGWGVTVGSSTDLSEVLMYVDLEVITKEKCEEGFGDLLDGPLLDSIVCTSGQDNTGVCSGDSGGPLIVDGTLVGITSFGVRDCPFGYPSAYTRVTSFLDWLAENSDVTLQ</sequence>
<evidence type="ECO:0000259" key="9">
    <source>
        <dbReference type="PROSITE" id="PS50240"/>
    </source>
</evidence>
<evidence type="ECO:0000256" key="6">
    <source>
        <dbReference type="ARBA" id="ARBA00023157"/>
    </source>
</evidence>
<evidence type="ECO:0000313" key="10">
    <source>
        <dbReference type="EMBL" id="KAJ3660003.1"/>
    </source>
</evidence>
<name>A0AA38IRD0_9CUCU</name>
<reference evidence="10" key="1">
    <citation type="journal article" date="2023" name="G3 (Bethesda)">
        <title>Whole genome assemblies of Zophobas morio and Tenebrio molitor.</title>
        <authorList>
            <person name="Kaur S."/>
            <person name="Stinson S.A."/>
            <person name="diCenzo G.C."/>
        </authorList>
    </citation>
    <scope>NUCLEOTIDE SEQUENCE</scope>
    <source>
        <strain evidence="10">QUZm001</strain>
    </source>
</reference>
<dbReference type="Gene3D" id="2.40.10.10">
    <property type="entry name" value="Trypsin-like serine proteases"/>
    <property type="match status" value="2"/>
</dbReference>
<keyword evidence="8" id="KW-0732">Signal</keyword>
<keyword evidence="5 7" id="KW-0720">Serine protease</keyword>
<organism evidence="10 11">
    <name type="scientific">Zophobas morio</name>
    <dbReference type="NCBI Taxonomy" id="2755281"/>
    <lineage>
        <taxon>Eukaryota</taxon>
        <taxon>Metazoa</taxon>
        <taxon>Ecdysozoa</taxon>
        <taxon>Arthropoda</taxon>
        <taxon>Hexapoda</taxon>
        <taxon>Insecta</taxon>
        <taxon>Pterygota</taxon>
        <taxon>Neoptera</taxon>
        <taxon>Endopterygota</taxon>
        <taxon>Coleoptera</taxon>
        <taxon>Polyphaga</taxon>
        <taxon>Cucujiformia</taxon>
        <taxon>Tenebrionidae</taxon>
        <taxon>Zophobas</taxon>
    </lineage>
</organism>
<dbReference type="SMART" id="SM00020">
    <property type="entry name" value="Tryp_SPc"/>
    <property type="match status" value="1"/>
</dbReference>
<dbReference type="Pfam" id="PF00089">
    <property type="entry name" value="Trypsin"/>
    <property type="match status" value="1"/>
</dbReference>
<keyword evidence="6" id="KW-1015">Disulfide bond</keyword>
<dbReference type="InterPro" id="IPR043504">
    <property type="entry name" value="Peptidase_S1_PA_chymotrypsin"/>
</dbReference>
<proteinExistence type="inferred from homology"/>
<evidence type="ECO:0000256" key="5">
    <source>
        <dbReference type="ARBA" id="ARBA00022825"/>
    </source>
</evidence>
<evidence type="ECO:0000256" key="1">
    <source>
        <dbReference type="ARBA" id="ARBA00004239"/>
    </source>
</evidence>
<comment type="caution">
    <text evidence="10">The sequence shown here is derived from an EMBL/GenBank/DDBJ whole genome shotgun (WGS) entry which is preliminary data.</text>
</comment>
<dbReference type="Proteomes" id="UP001168821">
    <property type="component" value="Unassembled WGS sequence"/>
</dbReference>
<dbReference type="InterPro" id="IPR033116">
    <property type="entry name" value="TRYPSIN_SER"/>
</dbReference>